<evidence type="ECO:0000313" key="3">
    <source>
        <dbReference type="Proteomes" id="UP000541610"/>
    </source>
</evidence>
<protein>
    <recommendedName>
        <fullName evidence="1">ceramidase</fullName>
        <ecNumber evidence="1">3.5.1.23</ecNumber>
    </recommendedName>
</protein>
<proteinExistence type="predicted"/>
<organism evidence="2 3">
    <name type="scientific">Perkinsus olseni</name>
    <name type="common">Perkinsus atlanticus</name>
    <dbReference type="NCBI Taxonomy" id="32597"/>
    <lineage>
        <taxon>Eukaryota</taxon>
        <taxon>Sar</taxon>
        <taxon>Alveolata</taxon>
        <taxon>Perkinsozoa</taxon>
        <taxon>Perkinsea</taxon>
        <taxon>Perkinsida</taxon>
        <taxon>Perkinsidae</taxon>
        <taxon>Perkinsus</taxon>
    </lineage>
</organism>
<dbReference type="PANTHER" id="PTHR28583">
    <property type="entry name" value="ACID AMIDASE"/>
    <property type="match status" value="1"/>
</dbReference>
<dbReference type="GO" id="GO:0017040">
    <property type="term" value="F:N-acylsphingosine amidohydrolase activity"/>
    <property type="evidence" value="ECO:0007669"/>
    <property type="project" value="UniProtKB-EC"/>
</dbReference>
<dbReference type="AlphaFoldDB" id="A0A7J6NB46"/>
<dbReference type="Proteomes" id="UP000541610">
    <property type="component" value="Unassembled WGS sequence"/>
</dbReference>
<name>A0A7J6NB46_PEROL</name>
<comment type="caution">
    <text evidence="2">The sequence shown here is derived from an EMBL/GenBank/DDBJ whole genome shotgun (WGS) entry which is preliminary data.</text>
</comment>
<dbReference type="PANTHER" id="PTHR28583:SF1">
    <property type="entry name" value="ACID CERAMIDASE"/>
    <property type="match status" value="1"/>
</dbReference>
<sequence length="564" mass="63307">MPVDGLTPEDMEGLCYLTLAASHLGHSVPTLLGGRRIWAFVRKKSPHRGAVKGQQRQTFILAGRDTLSTKLCGVCHISCYYSRHAAPSFGRLSGYSIRYGYIRCCRFEPLSVACSRSFFLFPMTFTKKSTCTLIASSVLFLLGSAPRGVMSVVPADVGDGQLPPQPPTVTIDMSLAPEEHFKPAVRVVLKEHAYEDSFEPLFREFNASVFGKEKLRDKDYETLADAADKFYPMQARELRGISEEFAAQGHYVSYPYLSAWMYAIEMEHIEYPSSATTVEDNNECTALLVADSEGNVVQGRNMDRPPVYTPYARPVTLNFDVINNSNGVPDFKASGFYWIAASFVTIDIPGHLSMQANYRYYPTYRDTPTKQDIFEYIEEGRAPALQTYDDMIFEHGIIDIEPAVEFLSKRPMSIPAYLSMAGAGGKFQAAVVSRDEDGLAVDQNGVKHEPLYLNNQSGDYSEANNWYLVQTNYDHWEADPIADPRRTVAENCVKEHGKTNDLKSTWDVVMDCSFLNGVSTNHTIYTSIMDPTYGDFSTYIRYDADDAWNNDHPELDKAEMALMI</sequence>
<evidence type="ECO:0000313" key="2">
    <source>
        <dbReference type="EMBL" id="KAF4681112.1"/>
    </source>
</evidence>
<dbReference type="OrthoDB" id="311200at2759"/>
<reference evidence="2 3" key="1">
    <citation type="submission" date="2020-04" db="EMBL/GenBank/DDBJ databases">
        <title>Perkinsus olseni comparative genomics.</title>
        <authorList>
            <person name="Bogema D.R."/>
        </authorList>
    </citation>
    <scope>NUCLEOTIDE SEQUENCE [LARGE SCALE GENOMIC DNA]</scope>
    <source>
        <strain evidence="2">00978-12</strain>
    </source>
</reference>
<evidence type="ECO:0000256" key="1">
    <source>
        <dbReference type="ARBA" id="ARBA00011891"/>
    </source>
</evidence>
<dbReference type="EMBL" id="JABANP010000543">
    <property type="protein sequence ID" value="KAF4681112.1"/>
    <property type="molecule type" value="Genomic_DNA"/>
</dbReference>
<gene>
    <name evidence="2" type="ORF">FOZ60_012582</name>
</gene>
<accession>A0A7J6NB46</accession>
<dbReference type="EC" id="3.5.1.23" evidence="1"/>